<keyword evidence="1" id="KW-0472">Membrane</keyword>
<feature type="transmembrane region" description="Helical" evidence="1">
    <location>
        <begin position="90"/>
        <end position="107"/>
    </location>
</feature>
<dbReference type="RefSeq" id="WP_173942823.1">
    <property type="nucleotide sequence ID" value="NZ_CBCSCD010000001.1"/>
</dbReference>
<name>A0A6M9PQN9_9BURK</name>
<gene>
    <name evidence="3" type="ORF">DCO16_06070</name>
</gene>
<feature type="chain" id="PRO_5026802077" description="Lipoprotein" evidence="2">
    <location>
        <begin position="19"/>
        <end position="200"/>
    </location>
</feature>
<evidence type="ECO:0000313" key="4">
    <source>
        <dbReference type="Proteomes" id="UP000500806"/>
    </source>
</evidence>
<dbReference type="EMBL" id="CP028941">
    <property type="protein sequence ID" value="QKM62661.1"/>
    <property type="molecule type" value="Genomic_DNA"/>
</dbReference>
<keyword evidence="1" id="KW-0812">Transmembrane</keyword>
<feature type="signal peptide" evidence="2">
    <location>
        <begin position="1"/>
        <end position="18"/>
    </location>
</feature>
<dbReference type="KEGG" id="pani:DCO16_06070"/>
<evidence type="ECO:0000313" key="3">
    <source>
        <dbReference type="EMBL" id="QKM62661.1"/>
    </source>
</evidence>
<evidence type="ECO:0008006" key="5">
    <source>
        <dbReference type="Google" id="ProtNLM"/>
    </source>
</evidence>
<dbReference type="AlphaFoldDB" id="A0A6M9PQN9"/>
<dbReference type="PROSITE" id="PS51257">
    <property type="entry name" value="PROKAR_LIPOPROTEIN"/>
    <property type="match status" value="1"/>
</dbReference>
<accession>A0A6M9PQN9</accession>
<reference evidence="3 4" key="1">
    <citation type="submission" date="2018-04" db="EMBL/GenBank/DDBJ databases">
        <title>Polynucleobacter sp. LimPoW16 genome.</title>
        <authorList>
            <person name="Hahn M.W."/>
        </authorList>
    </citation>
    <scope>NUCLEOTIDE SEQUENCE [LARGE SCALE GENOMIC DNA]</scope>
    <source>
        <strain evidence="3 4">LimPoW16</strain>
    </source>
</reference>
<keyword evidence="2" id="KW-0732">Signal</keyword>
<organism evidence="3 4">
    <name type="scientific">Polynucleobacter antarcticus</name>
    <dbReference type="NCBI Taxonomy" id="1743162"/>
    <lineage>
        <taxon>Bacteria</taxon>
        <taxon>Pseudomonadati</taxon>
        <taxon>Pseudomonadota</taxon>
        <taxon>Betaproteobacteria</taxon>
        <taxon>Burkholderiales</taxon>
        <taxon>Burkholderiaceae</taxon>
        <taxon>Polynucleobacter</taxon>
    </lineage>
</organism>
<evidence type="ECO:0000256" key="1">
    <source>
        <dbReference type="SAM" id="Phobius"/>
    </source>
</evidence>
<protein>
    <recommendedName>
        <fullName evidence="5">Lipoprotein</fullName>
    </recommendedName>
</protein>
<dbReference type="Proteomes" id="UP000500806">
    <property type="component" value="Chromosome"/>
</dbReference>
<evidence type="ECO:0000256" key="2">
    <source>
        <dbReference type="SAM" id="SignalP"/>
    </source>
</evidence>
<keyword evidence="4" id="KW-1185">Reference proteome</keyword>
<sequence>MKKIIASLCIVSMLAGCAATIPPEALQMQPDTLANRQIQSRKYDIKSEKELLSASSNVLQDMGFNLDESQVPLGVIVASKSRDATDGGQIAGAILLGVLFGAAAVTYDKDQKIRASLVTKPAVTNDPIRVTVETKAGKNIKFDQPVEAGSGFVVRVTFQRLVWNQRGILTKIEGVNDPEIYKEFYDKLSKSIFLQAQNVE</sequence>
<proteinExistence type="predicted"/>
<keyword evidence="1" id="KW-1133">Transmembrane helix</keyword>